<organism evidence="1 2">
    <name type="scientific">Teichococcus aerophilus</name>
    <dbReference type="NCBI Taxonomy" id="1224513"/>
    <lineage>
        <taxon>Bacteria</taxon>
        <taxon>Pseudomonadati</taxon>
        <taxon>Pseudomonadota</taxon>
        <taxon>Alphaproteobacteria</taxon>
        <taxon>Acetobacterales</taxon>
        <taxon>Roseomonadaceae</taxon>
        <taxon>Roseomonas</taxon>
    </lineage>
</organism>
<accession>A0ABR7RRU9</accession>
<comment type="caution">
    <text evidence="1">The sequence shown here is derived from an EMBL/GenBank/DDBJ whole genome shotgun (WGS) entry which is preliminary data.</text>
</comment>
<name>A0ABR7RRU9_9PROT</name>
<evidence type="ECO:0000313" key="2">
    <source>
        <dbReference type="Proteomes" id="UP000626026"/>
    </source>
</evidence>
<dbReference type="Proteomes" id="UP000626026">
    <property type="component" value="Unassembled WGS sequence"/>
</dbReference>
<evidence type="ECO:0000313" key="1">
    <source>
        <dbReference type="EMBL" id="MBC9209133.1"/>
    </source>
</evidence>
<proteinExistence type="predicted"/>
<protein>
    <submittedName>
        <fullName evidence="1">Uncharacterized protein</fullName>
    </submittedName>
</protein>
<sequence length="170" mass="17564">MRWSRTLPGPKAVMGRSLLNRPARLHAALATSTDPDNDMLDAVEAGPADRVMVVGGTTADLLCASIRRGCRGAVGLATAPAHPDPADVVLAPRVSTAEEALGIARSALRALRGSARHGRLVVRLIGQGAQVRARELALALAALGFARIQIGRRAGGVLVTGECRRTGLAG</sequence>
<dbReference type="EMBL" id="JACTVA010000046">
    <property type="protein sequence ID" value="MBC9209133.1"/>
    <property type="molecule type" value="Genomic_DNA"/>
</dbReference>
<gene>
    <name evidence="1" type="ORF">IBL26_19980</name>
</gene>
<reference evidence="1 2" key="1">
    <citation type="journal article" date="2013" name="Int. J. Syst. Evol. Microbiol.">
        <title>Roseomonas aerophila sp. nov., isolated from air.</title>
        <authorList>
            <person name="Kim S.J."/>
            <person name="Weon H.Y."/>
            <person name="Ahn J.H."/>
            <person name="Hong S.B."/>
            <person name="Seok S.J."/>
            <person name="Whang K.S."/>
            <person name="Kwon S.W."/>
        </authorList>
    </citation>
    <scope>NUCLEOTIDE SEQUENCE [LARGE SCALE GENOMIC DNA]</scope>
    <source>
        <strain evidence="1 2">NBRC 108923</strain>
    </source>
</reference>
<dbReference type="RefSeq" id="WP_187786276.1">
    <property type="nucleotide sequence ID" value="NZ_JACTVA010000046.1"/>
</dbReference>
<keyword evidence="2" id="KW-1185">Reference proteome</keyword>